<dbReference type="Pfam" id="PF21603">
    <property type="entry name" value="Bdbt-like_TPR"/>
    <property type="match status" value="1"/>
</dbReference>
<gene>
    <name evidence="5" type="primary">LOC106747409</name>
</gene>
<dbReference type="PANTHER" id="PTHR46512:SF10">
    <property type="entry name" value="FK506-BINDING PROTEIN-LIKE"/>
    <property type="match status" value="1"/>
</dbReference>
<dbReference type="InterPro" id="IPR011990">
    <property type="entry name" value="TPR-like_helical_dom_sf"/>
</dbReference>
<evidence type="ECO:0000313" key="5">
    <source>
        <dbReference type="RefSeq" id="XP_014480387.1"/>
    </source>
</evidence>
<evidence type="ECO:0000256" key="1">
    <source>
        <dbReference type="PROSITE-ProRule" id="PRU00339"/>
    </source>
</evidence>
<evidence type="ECO:0000259" key="2">
    <source>
        <dbReference type="Pfam" id="PF18023"/>
    </source>
</evidence>
<dbReference type="GO" id="GO:0016853">
    <property type="term" value="F:isomerase activity"/>
    <property type="evidence" value="ECO:0007669"/>
    <property type="project" value="UniProtKB-KW"/>
</dbReference>
<dbReference type="InterPro" id="IPR019734">
    <property type="entry name" value="TPR_rpt"/>
</dbReference>
<feature type="repeat" description="TPR" evidence="1">
    <location>
        <begin position="225"/>
        <end position="258"/>
    </location>
</feature>
<sequence length="289" mass="33289">MLRQWESADKSISKNVLKPGIFTKKPTECSTCNVFVENISVSGSSGHALKEKYYTNILDGEREKMLVIGEASAEIDRKVERAIQVMNTLEKSLVTITMPSQSEVKSETISVMFEITLMKCERHKPIWKWSPEEKYQVALKYKEIGIELFKSSRCVDAFYKFSKACKILITLEPMSELEDKLLQSNIENLRLTLYNNMASCQLNQKNFEHTVALCTKILNVDKENIKAFYRRGIAYGSMKDNEKAVADLKVALTLEPNNHTVKEQFHIYNTRLQEASQKCNDMVRKMFQL</sequence>
<dbReference type="InterPro" id="IPR050754">
    <property type="entry name" value="FKBP4/5/8-like"/>
</dbReference>
<dbReference type="PROSITE" id="PS50005">
    <property type="entry name" value="TPR"/>
    <property type="match status" value="1"/>
</dbReference>
<evidence type="ECO:0000313" key="4">
    <source>
        <dbReference type="Proteomes" id="UP000515204"/>
    </source>
</evidence>
<name>A0A6P3XQ95_DINQU</name>
<dbReference type="Pfam" id="PF18023">
    <property type="entry name" value="FKBP_N_2"/>
    <property type="match status" value="1"/>
</dbReference>
<feature type="domain" description="BDBT FKBP like N-terminal" evidence="2">
    <location>
        <begin position="5"/>
        <end position="121"/>
    </location>
</feature>
<dbReference type="Gene3D" id="1.25.40.10">
    <property type="entry name" value="Tetratricopeptide repeat domain"/>
    <property type="match status" value="1"/>
</dbReference>
<feature type="domain" description="Bride of doubletime-like TPR" evidence="3">
    <location>
        <begin position="132"/>
        <end position="211"/>
    </location>
</feature>
<proteinExistence type="predicted"/>
<accession>A0A6P3XQ95</accession>
<keyword evidence="4" id="KW-1185">Reference proteome</keyword>
<dbReference type="InterPro" id="IPR048919">
    <property type="entry name" value="Bdbt-like_TPR"/>
</dbReference>
<keyword evidence="5" id="KW-0413">Isomerase</keyword>
<dbReference type="SUPFAM" id="SSF48452">
    <property type="entry name" value="TPR-like"/>
    <property type="match status" value="1"/>
</dbReference>
<dbReference type="Pfam" id="PF13181">
    <property type="entry name" value="TPR_8"/>
    <property type="match status" value="1"/>
</dbReference>
<dbReference type="RefSeq" id="XP_014480387.1">
    <property type="nucleotide sequence ID" value="XM_014624901.1"/>
</dbReference>
<organism evidence="4 5">
    <name type="scientific">Dinoponera quadriceps</name>
    <name type="common">South American ant</name>
    <dbReference type="NCBI Taxonomy" id="609295"/>
    <lineage>
        <taxon>Eukaryota</taxon>
        <taxon>Metazoa</taxon>
        <taxon>Ecdysozoa</taxon>
        <taxon>Arthropoda</taxon>
        <taxon>Hexapoda</taxon>
        <taxon>Insecta</taxon>
        <taxon>Pterygota</taxon>
        <taxon>Neoptera</taxon>
        <taxon>Endopterygota</taxon>
        <taxon>Hymenoptera</taxon>
        <taxon>Apocrita</taxon>
        <taxon>Aculeata</taxon>
        <taxon>Formicoidea</taxon>
        <taxon>Formicidae</taxon>
        <taxon>Ponerinae</taxon>
        <taxon>Ponerini</taxon>
        <taxon>Dinoponera</taxon>
    </lineage>
</organism>
<dbReference type="CTD" id="42503"/>
<reference evidence="5" key="1">
    <citation type="submission" date="2025-08" db="UniProtKB">
        <authorList>
            <consortium name="RefSeq"/>
        </authorList>
    </citation>
    <scope>IDENTIFICATION</scope>
</reference>
<dbReference type="Gene3D" id="2.40.30.320">
    <property type="match status" value="1"/>
</dbReference>
<evidence type="ECO:0000259" key="3">
    <source>
        <dbReference type="Pfam" id="PF21603"/>
    </source>
</evidence>
<dbReference type="InterPro" id="IPR040478">
    <property type="entry name" value="FKBP_N_2"/>
</dbReference>
<dbReference type="Proteomes" id="UP000515204">
    <property type="component" value="Unplaced"/>
</dbReference>
<dbReference type="AlphaFoldDB" id="A0A6P3XQ95"/>
<dbReference type="GeneID" id="106747409"/>
<keyword evidence="1" id="KW-0802">TPR repeat</keyword>
<protein>
    <submittedName>
        <fullName evidence="5">70 kDa peptidyl-prolyl isomerase</fullName>
    </submittedName>
</protein>
<dbReference type="PANTHER" id="PTHR46512">
    <property type="entry name" value="PEPTIDYLPROLYL ISOMERASE"/>
    <property type="match status" value="1"/>
</dbReference>
<dbReference type="OrthoDB" id="433738at2759"/>
<dbReference type="SMART" id="SM00028">
    <property type="entry name" value="TPR"/>
    <property type="match status" value="2"/>
</dbReference>
<dbReference type="KEGG" id="dqu:106747409"/>